<name>A0ABW9XIT2_9BACL</name>
<dbReference type="RefSeq" id="WP_161740455.1">
    <property type="nucleotide sequence ID" value="NZ_JAAAMV010000001.1"/>
</dbReference>
<dbReference type="Gene3D" id="3.20.20.140">
    <property type="entry name" value="Metal-dependent hydrolases"/>
    <property type="match status" value="1"/>
</dbReference>
<keyword evidence="2" id="KW-0479">Metal-binding</keyword>
<dbReference type="CDD" id="cd01310">
    <property type="entry name" value="TatD_DNAse"/>
    <property type="match status" value="1"/>
</dbReference>
<evidence type="ECO:0000313" key="5">
    <source>
        <dbReference type="Proteomes" id="UP000665561"/>
    </source>
</evidence>
<evidence type="ECO:0000256" key="2">
    <source>
        <dbReference type="ARBA" id="ARBA00022723"/>
    </source>
</evidence>
<evidence type="ECO:0000256" key="3">
    <source>
        <dbReference type="ARBA" id="ARBA00022801"/>
    </source>
</evidence>
<comment type="similarity">
    <text evidence="1">Belongs to the metallo-dependent hydrolases superfamily. TatD-type hydrolase family.</text>
</comment>
<gene>
    <name evidence="4" type="ORF">GT019_01450</name>
</gene>
<dbReference type="InterPro" id="IPR001130">
    <property type="entry name" value="TatD-like"/>
</dbReference>
<dbReference type="PANTHER" id="PTHR46317">
    <property type="entry name" value="HYDROLASE OF PHP SUPERFAMILY-RELATED PROTEIN"/>
    <property type="match status" value="1"/>
</dbReference>
<dbReference type="EMBL" id="JAAAMV010000001">
    <property type="protein sequence ID" value="NBD22530.1"/>
    <property type="molecule type" value="Genomic_DNA"/>
</dbReference>
<dbReference type="InterPro" id="IPR032466">
    <property type="entry name" value="Metal_Hydrolase"/>
</dbReference>
<dbReference type="PANTHER" id="PTHR46317:SF1">
    <property type="entry name" value="HYDROLASE, TATD FAMILY"/>
    <property type="match status" value="1"/>
</dbReference>
<dbReference type="PIRSF" id="PIRSF005902">
    <property type="entry name" value="DNase_TatD"/>
    <property type="match status" value="1"/>
</dbReference>
<sequence>MNRDNRQRRWIDAHVHLDLYEEPERLPLLRQTFEEDGISSVVAVSMHLASCKTNYELSRRFPGLVHPAYGFHPEQEPPSESELEALIGWIGARASAGEAFAIGEVGLPYYTRTEAAAAGKPFDEAPYLALLERFVRLAAELDLPIVLHAVYEDADKACELLERHGARRAHFHWFKGSERTVRRLIANGYFVSVTPDVLYEAEIRELVRRYPLELTMTETDGPWPFEGPFAGLPTVPGMVRGVAEAIAELKGVPVPETESRLLDNARTFYGLR</sequence>
<reference evidence="4 5" key="1">
    <citation type="submission" date="2020-01" db="EMBL/GenBank/DDBJ databases">
        <title>Paenibacillus soybeanensis sp. nov. isolated from the nodules of soybean (Glycine max(L.) Merr).</title>
        <authorList>
            <person name="Wang H."/>
        </authorList>
    </citation>
    <scope>NUCLEOTIDE SEQUENCE [LARGE SCALE GENOMIC DNA]</scope>
    <source>
        <strain evidence="4 5">T1</strain>
    </source>
</reference>
<dbReference type="Proteomes" id="UP000665561">
    <property type="component" value="Unassembled WGS sequence"/>
</dbReference>
<protein>
    <submittedName>
        <fullName evidence="4">TatD family deoxyribonuclease</fullName>
    </submittedName>
</protein>
<evidence type="ECO:0000313" key="4">
    <source>
        <dbReference type="EMBL" id="NBD22530.1"/>
    </source>
</evidence>
<organism evidence="4 5">
    <name type="scientific">Paenibacillus glycinis</name>
    <dbReference type="NCBI Taxonomy" id="2697035"/>
    <lineage>
        <taxon>Bacteria</taxon>
        <taxon>Bacillati</taxon>
        <taxon>Bacillota</taxon>
        <taxon>Bacilli</taxon>
        <taxon>Bacillales</taxon>
        <taxon>Paenibacillaceae</taxon>
        <taxon>Paenibacillus</taxon>
    </lineage>
</organism>
<evidence type="ECO:0000256" key="1">
    <source>
        <dbReference type="ARBA" id="ARBA00009275"/>
    </source>
</evidence>
<proteinExistence type="inferred from homology"/>
<dbReference type="SUPFAM" id="SSF51556">
    <property type="entry name" value="Metallo-dependent hydrolases"/>
    <property type="match status" value="1"/>
</dbReference>
<comment type="caution">
    <text evidence="4">The sequence shown here is derived from an EMBL/GenBank/DDBJ whole genome shotgun (WGS) entry which is preliminary data.</text>
</comment>
<dbReference type="Pfam" id="PF01026">
    <property type="entry name" value="TatD_DNase"/>
    <property type="match status" value="1"/>
</dbReference>
<accession>A0ABW9XIT2</accession>
<keyword evidence="5" id="KW-1185">Reference proteome</keyword>
<keyword evidence="3" id="KW-0378">Hydrolase</keyword>